<keyword evidence="2" id="KW-0521">NADP</keyword>
<dbReference type="InterPro" id="IPR036291">
    <property type="entry name" value="NAD(P)-bd_dom_sf"/>
</dbReference>
<dbReference type="InterPro" id="IPR016040">
    <property type="entry name" value="NAD(P)-bd_dom"/>
</dbReference>
<name>A0A2J6R9I1_HYAVF</name>
<comment type="similarity">
    <text evidence="1">Belongs to the NmrA-type oxidoreductase family. Isoflavone reductase subfamily.</text>
</comment>
<dbReference type="Pfam" id="PF13460">
    <property type="entry name" value="NAD_binding_10"/>
    <property type="match status" value="1"/>
</dbReference>
<sequence length="308" mass="33381">MTTIKNVAVLGASGSTGAVIVQALIDASFIVTIVRRPSSSPTSPIKSAHYRITDYDSVSSLEAAFKDQDAVVESFNPAAAASQKNILAAAVAAGVKHIVTPDFSSDTFNPHAAELLIFEPKLKAQKELEAVAAEGKLTWTAIIPGGFYDWGINRGIFWINKKAHTIMVFGSGDQRVSISSIAICGKATVAVLQDITRFKNRPAYFAEYTVSTNELESVVKEATSPQSWEVVRVPLSGFFEKALQMWEEDTKNGVVDRLNSAAYPMLGTYALFHEGNRYGADFSERAEPGWTKSTDILKEELKAILAAP</sequence>
<evidence type="ECO:0000313" key="5">
    <source>
        <dbReference type="EMBL" id="PMD35171.1"/>
    </source>
</evidence>
<dbReference type="PANTHER" id="PTHR47706">
    <property type="entry name" value="NMRA-LIKE FAMILY PROTEIN"/>
    <property type="match status" value="1"/>
</dbReference>
<keyword evidence="6" id="KW-1185">Reference proteome</keyword>
<reference evidence="5 6" key="1">
    <citation type="submission" date="2016-04" db="EMBL/GenBank/DDBJ databases">
        <title>A degradative enzymes factory behind the ericoid mycorrhizal symbiosis.</title>
        <authorList>
            <consortium name="DOE Joint Genome Institute"/>
            <person name="Martino E."/>
            <person name="Morin E."/>
            <person name="Grelet G."/>
            <person name="Kuo A."/>
            <person name="Kohler A."/>
            <person name="Daghino S."/>
            <person name="Barry K."/>
            <person name="Choi C."/>
            <person name="Cichocki N."/>
            <person name="Clum A."/>
            <person name="Copeland A."/>
            <person name="Hainaut M."/>
            <person name="Haridas S."/>
            <person name="Labutti K."/>
            <person name="Lindquist E."/>
            <person name="Lipzen A."/>
            <person name="Khouja H.-R."/>
            <person name="Murat C."/>
            <person name="Ohm R."/>
            <person name="Olson A."/>
            <person name="Spatafora J."/>
            <person name="Veneault-Fourrey C."/>
            <person name="Henrissat B."/>
            <person name="Grigoriev I."/>
            <person name="Martin F."/>
            <person name="Perotto S."/>
        </authorList>
    </citation>
    <scope>NUCLEOTIDE SEQUENCE [LARGE SCALE GENOMIC DNA]</scope>
    <source>
        <strain evidence="5 6">F</strain>
    </source>
</reference>
<evidence type="ECO:0000256" key="1">
    <source>
        <dbReference type="ARBA" id="ARBA00005725"/>
    </source>
</evidence>
<dbReference type="PANTHER" id="PTHR47706:SF9">
    <property type="entry name" value="NMRA-LIKE DOMAIN-CONTAINING PROTEIN-RELATED"/>
    <property type="match status" value="1"/>
</dbReference>
<proteinExistence type="inferred from homology"/>
<dbReference type="Gene3D" id="3.90.25.10">
    <property type="entry name" value="UDP-galactose 4-epimerase, domain 1"/>
    <property type="match status" value="1"/>
</dbReference>
<keyword evidence="3" id="KW-0560">Oxidoreductase</keyword>
<evidence type="ECO:0000256" key="2">
    <source>
        <dbReference type="ARBA" id="ARBA00022857"/>
    </source>
</evidence>
<dbReference type="SUPFAM" id="SSF51735">
    <property type="entry name" value="NAD(P)-binding Rossmann-fold domains"/>
    <property type="match status" value="1"/>
</dbReference>
<feature type="domain" description="NAD(P)-binding" evidence="4">
    <location>
        <begin position="11"/>
        <end position="151"/>
    </location>
</feature>
<evidence type="ECO:0000313" key="6">
    <source>
        <dbReference type="Proteomes" id="UP000235786"/>
    </source>
</evidence>
<dbReference type="EMBL" id="KZ613952">
    <property type="protein sequence ID" value="PMD35171.1"/>
    <property type="molecule type" value="Genomic_DNA"/>
</dbReference>
<organism evidence="5 6">
    <name type="scientific">Hyaloscypha variabilis (strain UAMH 11265 / GT02V1 / F)</name>
    <name type="common">Meliniomyces variabilis</name>
    <dbReference type="NCBI Taxonomy" id="1149755"/>
    <lineage>
        <taxon>Eukaryota</taxon>
        <taxon>Fungi</taxon>
        <taxon>Dikarya</taxon>
        <taxon>Ascomycota</taxon>
        <taxon>Pezizomycotina</taxon>
        <taxon>Leotiomycetes</taxon>
        <taxon>Helotiales</taxon>
        <taxon>Hyaloscyphaceae</taxon>
        <taxon>Hyaloscypha</taxon>
        <taxon>Hyaloscypha variabilis</taxon>
    </lineage>
</organism>
<dbReference type="OrthoDB" id="9984533at2759"/>
<dbReference type="InterPro" id="IPR051609">
    <property type="entry name" value="NmrA/Isoflavone_reductase-like"/>
</dbReference>
<dbReference type="GO" id="GO:0016491">
    <property type="term" value="F:oxidoreductase activity"/>
    <property type="evidence" value="ECO:0007669"/>
    <property type="project" value="UniProtKB-KW"/>
</dbReference>
<dbReference type="Gene3D" id="3.40.50.720">
    <property type="entry name" value="NAD(P)-binding Rossmann-like Domain"/>
    <property type="match status" value="1"/>
</dbReference>
<dbReference type="Proteomes" id="UP000235786">
    <property type="component" value="Unassembled WGS sequence"/>
</dbReference>
<protein>
    <submittedName>
        <fullName evidence="5">NAD(P)-binding protein</fullName>
    </submittedName>
</protein>
<evidence type="ECO:0000256" key="3">
    <source>
        <dbReference type="ARBA" id="ARBA00023002"/>
    </source>
</evidence>
<evidence type="ECO:0000259" key="4">
    <source>
        <dbReference type="Pfam" id="PF13460"/>
    </source>
</evidence>
<accession>A0A2J6R9I1</accession>
<gene>
    <name evidence="5" type="ORF">L207DRAFT_569755</name>
</gene>
<dbReference type="AlphaFoldDB" id="A0A2J6R9I1"/>